<evidence type="ECO:0000313" key="2">
    <source>
        <dbReference type="Proteomes" id="UP000886998"/>
    </source>
</evidence>
<sequence>MDQNLVFGADNTTSVQNIRFRRKFCRTRTCGPSDAKSEYFVRSYRNFWKTVLNSGPSRVHAPAKLLSHTPAKECPREPCFRRNSTDRSIRKSYMNVLKTGHRFFSGVTTNQGNPFWEAPFCAANE</sequence>
<protein>
    <submittedName>
        <fullName evidence="1">Uncharacterized protein</fullName>
    </submittedName>
</protein>
<gene>
    <name evidence="1" type="ORF">TNIN_103801</name>
</gene>
<keyword evidence="2" id="KW-1185">Reference proteome</keyword>
<evidence type="ECO:0000313" key="1">
    <source>
        <dbReference type="EMBL" id="GFY49124.1"/>
    </source>
</evidence>
<organism evidence="1 2">
    <name type="scientific">Trichonephila inaurata madagascariensis</name>
    <dbReference type="NCBI Taxonomy" id="2747483"/>
    <lineage>
        <taxon>Eukaryota</taxon>
        <taxon>Metazoa</taxon>
        <taxon>Ecdysozoa</taxon>
        <taxon>Arthropoda</taxon>
        <taxon>Chelicerata</taxon>
        <taxon>Arachnida</taxon>
        <taxon>Araneae</taxon>
        <taxon>Araneomorphae</taxon>
        <taxon>Entelegynae</taxon>
        <taxon>Araneoidea</taxon>
        <taxon>Nephilidae</taxon>
        <taxon>Trichonephila</taxon>
        <taxon>Trichonephila inaurata</taxon>
    </lineage>
</organism>
<dbReference type="EMBL" id="BMAV01006829">
    <property type="protein sequence ID" value="GFY49124.1"/>
    <property type="molecule type" value="Genomic_DNA"/>
</dbReference>
<comment type="caution">
    <text evidence="1">The sequence shown here is derived from an EMBL/GenBank/DDBJ whole genome shotgun (WGS) entry which is preliminary data.</text>
</comment>
<accession>A0A8X6XAT8</accession>
<dbReference type="Proteomes" id="UP000886998">
    <property type="component" value="Unassembled WGS sequence"/>
</dbReference>
<dbReference type="AlphaFoldDB" id="A0A8X6XAT8"/>
<reference evidence="1" key="1">
    <citation type="submission" date="2020-08" db="EMBL/GenBank/DDBJ databases">
        <title>Multicomponent nature underlies the extraordinary mechanical properties of spider dragline silk.</title>
        <authorList>
            <person name="Kono N."/>
            <person name="Nakamura H."/>
            <person name="Mori M."/>
            <person name="Yoshida Y."/>
            <person name="Ohtoshi R."/>
            <person name="Malay A.D."/>
            <person name="Moran D.A.P."/>
            <person name="Tomita M."/>
            <person name="Numata K."/>
            <person name="Arakawa K."/>
        </authorList>
    </citation>
    <scope>NUCLEOTIDE SEQUENCE</scope>
</reference>
<name>A0A8X6XAT8_9ARAC</name>
<proteinExistence type="predicted"/>